<evidence type="ECO:0000259" key="2">
    <source>
        <dbReference type="Pfam" id="PF21320"/>
    </source>
</evidence>
<dbReference type="VEuPathDB" id="CryptoDB:Cvel_13654"/>
<dbReference type="SUPFAM" id="SSF53335">
    <property type="entry name" value="S-adenosyl-L-methionine-dependent methyltransferases"/>
    <property type="match status" value="1"/>
</dbReference>
<dbReference type="PhylomeDB" id="A0A0G4IE80"/>
<organism evidence="3">
    <name type="scientific">Chromera velia CCMP2878</name>
    <dbReference type="NCBI Taxonomy" id="1169474"/>
    <lineage>
        <taxon>Eukaryota</taxon>
        <taxon>Sar</taxon>
        <taxon>Alveolata</taxon>
        <taxon>Colpodellida</taxon>
        <taxon>Chromeraceae</taxon>
        <taxon>Chromera</taxon>
    </lineage>
</organism>
<name>A0A0G4IE80_9ALVE</name>
<dbReference type="Gene3D" id="3.40.50.150">
    <property type="entry name" value="Vaccinia Virus protein VP39"/>
    <property type="match status" value="1"/>
</dbReference>
<dbReference type="InterPro" id="IPR048711">
    <property type="entry name" value="WHD_Rv2258c"/>
</dbReference>
<evidence type="ECO:0000313" key="3">
    <source>
        <dbReference type="EMBL" id="CEM55577.1"/>
    </source>
</evidence>
<accession>A0A0G4IE80</accession>
<dbReference type="PANTHER" id="PTHR45128:SF1">
    <property type="entry name" value="S-ADENOSYLMETHIONINE-DEPENDENT METHYLTRANSFERASE RV2258C"/>
    <property type="match status" value="1"/>
</dbReference>
<dbReference type="InterPro" id="IPR029063">
    <property type="entry name" value="SAM-dependent_MTases_sf"/>
</dbReference>
<dbReference type="InterPro" id="IPR025714">
    <property type="entry name" value="Methyltranfer_dom"/>
</dbReference>
<feature type="domain" description="S-adenosylmethionine-dependent methyltransferase Rv2258c-like winged HTH" evidence="2">
    <location>
        <begin position="31"/>
        <end position="93"/>
    </location>
</feature>
<dbReference type="SUPFAM" id="SSF46785">
    <property type="entry name" value="Winged helix' DNA-binding domain"/>
    <property type="match status" value="1"/>
</dbReference>
<dbReference type="InterPro" id="IPR036390">
    <property type="entry name" value="WH_DNA-bd_sf"/>
</dbReference>
<dbReference type="InterPro" id="IPR053173">
    <property type="entry name" value="SAM-binding_MTase"/>
</dbReference>
<gene>
    <name evidence="3" type="ORF">Cvel_13654</name>
</gene>
<proteinExistence type="predicted"/>
<protein>
    <submittedName>
        <fullName evidence="3">Uncharacterized protein</fullName>
    </submittedName>
</protein>
<feature type="domain" description="Methyltransferase" evidence="1">
    <location>
        <begin position="178"/>
        <end position="286"/>
    </location>
</feature>
<dbReference type="Pfam" id="PF21320">
    <property type="entry name" value="WHD_Rv2258c"/>
    <property type="match status" value="1"/>
</dbReference>
<evidence type="ECO:0000259" key="1">
    <source>
        <dbReference type="Pfam" id="PF13847"/>
    </source>
</evidence>
<dbReference type="CDD" id="cd02440">
    <property type="entry name" value="AdoMet_MTases"/>
    <property type="match status" value="1"/>
</dbReference>
<dbReference type="Pfam" id="PF13847">
    <property type="entry name" value="Methyltransf_31"/>
    <property type="match status" value="1"/>
</dbReference>
<reference evidence="3" key="1">
    <citation type="submission" date="2014-11" db="EMBL/GenBank/DDBJ databases">
        <authorList>
            <person name="Otto D Thomas"/>
            <person name="Naeem Raeece"/>
        </authorList>
    </citation>
    <scope>NUCLEOTIDE SEQUENCE</scope>
</reference>
<dbReference type="PANTHER" id="PTHR45128">
    <property type="entry name" value="METHYLTRANSFERASE TYPE 11"/>
    <property type="match status" value="1"/>
</dbReference>
<dbReference type="EMBL" id="CDMZ01005890">
    <property type="protein sequence ID" value="CEM55577.1"/>
    <property type="molecule type" value="Genomic_DNA"/>
</dbReference>
<sequence>MAQNGSAEKEAVQSYVENLFGYLGGAVFGTQIYLGDKLGLYKHLAEAGPQTPEQIAEAKGFSPRYVQEWLHGQASAKLIEFHESNGTYGLPAAGLAVVKHPENIGADPFGSFTYLPELFRMAEDKIPHCFQSGVGMTYDQYGRTCASGVKRFFAPWFETELVPALERHLPAVFKKLEEGALVADVGCGAGHALCVLAKRFPKSSFVGYDISLEALKVAKEEAAALGLPQERLDFKDAAKEPLPDSPTYDLITTFDCIHDMAFPSKVVAAIRKAIKPDGTWFVSDIRGAPRPSDNYSHPMSPMLYSFSVMLCMTSALSEKGGEGLGTLGFHEGKAREMAKAAGFSSFEVVPIQHPMNSYFLVKP</sequence>
<dbReference type="AlphaFoldDB" id="A0A0G4IE80"/>